<dbReference type="PANTHER" id="PTHR43032">
    <property type="entry name" value="PROTEIN-METHIONINE-SULFOXIDE REDUCTASE"/>
    <property type="match status" value="1"/>
</dbReference>
<keyword evidence="2 5" id="KW-0479">Metal-binding</keyword>
<feature type="binding site" evidence="5">
    <location>
        <begin position="245"/>
        <end position="247"/>
    </location>
    <ligand>
        <name>Mo-molybdopterin</name>
        <dbReference type="ChEBI" id="CHEBI:71302"/>
    </ligand>
</feature>
<keyword evidence="1 5" id="KW-0500">Molybdenum</keyword>
<keyword evidence="8" id="KW-1185">Reference proteome</keyword>
<dbReference type="HAMAP" id="MF_01206">
    <property type="entry name" value="MsrP"/>
    <property type="match status" value="1"/>
</dbReference>
<feature type="binding site" evidence="5">
    <location>
        <position position="181"/>
    </location>
    <ligand>
        <name>Mo-molybdopterin</name>
        <dbReference type="ChEBI" id="CHEBI:71302"/>
    </ligand>
</feature>
<dbReference type="GO" id="GO:0046872">
    <property type="term" value="F:metal ion binding"/>
    <property type="evidence" value="ECO:0007669"/>
    <property type="project" value="UniProtKB-KW"/>
</dbReference>
<evidence type="ECO:0000313" key="7">
    <source>
        <dbReference type="EMBL" id="RLP77683.1"/>
    </source>
</evidence>
<comment type="caution">
    <text evidence="7">The sequence shown here is derived from an EMBL/GenBank/DDBJ whole genome shotgun (WGS) entry which is preliminary data.</text>
</comment>
<accession>A0A3L7ABG8</accession>
<dbReference type="Gene3D" id="3.90.420.10">
    <property type="entry name" value="Oxidoreductase, molybdopterin-binding domain"/>
    <property type="match status" value="1"/>
</dbReference>
<evidence type="ECO:0000256" key="3">
    <source>
        <dbReference type="ARBA" id="ARBA00022729"/>
    </source>
</evidence>
<comment type="similarity">
    <text evidence="5">Belongs to the MsrP family.</text>
</comment>
<name>A0A3L7ABG8_9HYPH</name>
<feature type="binding site" evidence="5">
    <location>
        <position position="89"/>
    </location>
    <ligand>
        <name>Mo-molybdopterin</name>
        <dbReference type="ChEBI" id="CHEBI:71302"/>
    </ligand>
</feature>
<comment type="subunit">
    <text evidence="5">Heterodimer of a catalytic subunit (MsrP) and a heme-binding subunit (MsrQ).</text>
</comment>
<evidence type="ECO:0000259" key="6">
    <source>
        <dbReference type="Pfam" id="PF00174"/>
    </source>
</evidence>
<evidence type="ECO:0000256" key="4">
    <source>
        <dbReference type="ARBA" id="ARBA00023002"/>
    </source>
</evidence>
<comment type="function">
    <text evidence="5">Part of the MsrPQ system that repairs oxidized periplasmic proteins containing methionine sulfoxide residues (Met-O), using respiratory chain electrons. Thus protects these proteins from oxidative-stress damage caused by reactive species of oxygen and chlorine generated by the host defense mechanisms. MsrPQ is essential for the maintenance of envelope integrity under bleach stress, rescuing a wide series of structurally unrelated periplasmic proteins from methionine oxidation. The catalytic subunit MsrP is non-stereospecific, being able to reduce both (R-) and (S-) diastereoisomers of methionine sulfoxide.</text>
</comment>
<dbReference type="PROSITE" id="PS51318">
    <property type="entry name" value="TAT"/>
    <property type="match status" value="1"/>
</dbReference>
<sequence length="326" mass="36659">MHIRRRRGWEIPESAATPEAVYLSRREALGAGIGAGAALLASPLLATPAAAQRVSDMPDPSADLYPAKRNDAYALDRPVTPEARSSTLNNYYEFSYGKNVAPSMTRFQRRPWTVKVDGLVEKPFEIGIDDLLKKVSLEERLYRHRCVEAWSMAVPWTGFPMADLVALAAPMASAKYIQMESFVDPKVAPNQRDFRYPWPYVEGLTLEEARNELAFLVTGIYGKPAPNQFGAPLRIALPWKYGFKSAKGIVRFTFTDKQPVSFWEAVQASEYGFWANVNPKVAHPRWSQASEEDIATGNRRPTLLYNGYGEQVAGLYKGLETQKIWY</sequence>
<keyword evidence="3 5" id="KW-0732">Signal</keyword>
<gene>
    <name evidence="5 7" type="primary">msrP</name>
    <name evidence="7" type="ORF">D9R14_13545</name>
</gene>
<comment type="cofactor">
    <cofactor evidence="5">
        <name>Mo-molybdopterin</name>
        <dbReference type="ChEBI" id="CHEBI:71302"/>
    </cofactor>
    <text evidence="5">Binds 1 Mo-molybdopterin (Mo-MPT) cofactor per subunit.</text>
</comment>
<dbReference type="InterPro" id="IPR006311">
    <property type="entry name" value="TAT_signal"/>
</dbReference>
<dbReference type="EC" id="1.8.5.-" evidence="5"/>
<feature type="binding site" evidence="5">
    <location>
        <position position="234"/>
    </location>
    <ligand>
        <name>Mo-molybdopterin</name>
        <dbReference type="ChEBI" id="CHEBI:71302"/>
    </ligand>
</feature>
<feature type="domain" description="Oxidoreductase molybdopterin-binding" evidence="6">
    <location>
        <begin position="107"/>
        <end position="263"/>
    </location>
</feature>
<dbReference type="Pfam" id="PF00174">
    <property type="entry name" value="Oxidored_molyb"/>
    <property type="match status" value="1"/>
</dbReference>
<dbReference type="RefSeq" id="WP_121623861.1">
    <property type="nucleotide sequence ID" value="NZ_JACIIW010000001.1"/>
</dbReference>
<dbReference type="GO" id="GO:0016672">
    <property type="term" value="F:oxidoreductase activity, acting on a sulfur group of donors, quinone or similar compound as acceptor"/>
    <property type="evidence" value="ECO:0007669"/>
    <property type="project" value="UniProtKB-UniRule"/>
</dbReference>
<dbReference type="GO" id="GO:0043546">
    <property type="term" value="F:molybdopterin cofactor binding"/>
    <property type="evidence" value="ECO:0007669"/>
    <property type="project" value="UniProtKB-UniRule"/>
</dbReference>
<feature type="binding site" evidence="5">
    <location>
        <position position="146"/>
    </location>
    <ligand>
        <name>Mo-molybdopterin</name>
        <dbReference type="ChEBI" id="CHEBI:71302"/>
    </ligand>
    <ligandPart>
        <name>Mo</name>
        <dbReference type="ChEBI" id="CHEBI:28685"/>
    </ligandPart>
</feature>
<comment type="caution">
    <text evidence="5">Lacks conserved residue(s) required for the propagation of feature annotation.</text>
</comment>
<comment type="catalytic activity">
    <reaction evidence="5">
        <text>L-methionyl-[protein] + a quinone + H2O = L-methionyl-(S)-S-oxide-[protein] + a quinol</text>
        <dbReference type="Rhea" id="RHEA:51292"/>
        <dbReference type="Rhea" id="RHEA-COMP:12313"/>
        <dbReference type="Rhea" id="RHEA-COMP:12315"/>
        <dbReference type="ChEBI" id="CHEBI:15377"/>
        <dbReference type="ChEBI" id="CHEBI:16044"/>
        <dbReference type="ChEBI" id="CHEBI:24646"/>
        <dbReference type="ChEBI" id="CHEBI:44120"/>
        <dbReference type="ChEBI" id="CHEBI:132124"/>
    </reaction>
</comment>
<dbReference type="InterPro" id="IPR036374">
    <property type="entry name" value="OxRdtase_Mopterin-bd_sf"/>
</dbReference>
<evidence type="ECO:0000256" key="2">
    <source>
        <dbReference type="ARBA" id="ARBA00022723"/>
    </source>
</evidence>
<comment type="PTM">
    <text evidence="5">Predicted to be exported by the Tat system. The position of the signal peptide cleavage has not been experimentally proven.</text>
</comment>
<dbReference type="GO" id="GO:0030091">
    <property type="term" value="P:protein repair"/>
    <property type="evidence" value="ECO:0007669"/>
    <property type="project" value="UniProtKB-UniRule"/>
</dbReference>
<evidence type="ECO:0000256" key="1">
    <source>
        <dbReference type="ARBA" id="ARBA00022505"/>
    </source>
</evidence>
<feature type="binding site" evidence="5">
    <location>
        <begin position="92"/>
        <end position="93"/>
    </location>
    <ligand>
        <name>Mo-molybdopterin</name>
        <dbReference type="ChEBI" id="CHEBI:71302"/>
    </ligand>
</feature>
<dbReference type="NCBIfam" id="NF003767">
    <property type="entry name" value="PRK05363.1"/>
    <property type="match status" value="1"/>
</dbReference>
<comment type="catalytic activity">
    <reaction evidence="5">
        <text>L-methionyl-[protein] + a quinone + H2O = L-methionyl-(R)-S-oxide-[protein] + a quinol</text>
        <dbReference type="Rhea" id="RHEA:51296"/>
        <dbReference type="Rhea" id="RHEA-COMP:12313"/>
        <dbReference type="Rhea" id="RHEA-COMP:12314"/>
        <dbReference type="ChEBI" id="CHEBI:15377"/>
        <dbReference type="ChEBI" id="CHEBI:16044"/>
        <dbReference type="ChEBI" id="CHEBI:24646"/>
        <dbReference type="ChEBI" id="CHEBI:45764"/>
        <dbReference type="ChEBI" id="CHEBI:132124"/>
    </reaction>
</comment>
<dbReference type="SUPFAM" id="SSF56524">
    <property type="entry name" value="Oxidoreductase molybdopterin-binding domain"/>
    <property type="match status" value="1"/>
</dbReference>
<reference evidence="7 8" key="1">
    <citation type="submission" date="2018-10" db="EMBL/GenBank/DDBJ databases">
        <title>Xanthobacter tagetidis genome sequencing and assembly.</title>
        <authorList>
            <person name="Maclea K.S."/>
            <person name="Goen A.E."/>
            <person name="Fatima S.A."/>
        </authorList>
    </citation>
    <scope>NUCLEOTIDE SEQUENCE [LARGE SCALE GENOMIC DNA]</scope>
    <source>
        <strain evidence="7 8">ATCC 700314</strain>
    </source>
</reference>
<dbReference type="InterPro" id="IPR000572">
    <property type="entry name" value="OxRdtase_Mopterin-bd_dom"/>
</dbReference>
<dbReference type="InterPro" id="IPR022867">
    <property type="entry name" value="MsrP"/>
</dbReference>
<dbReference type="OrthoDB" id="9795587at2"/>
<dbReference type="Proteomes" id="UP000269692">
    <property type="component" value="Unassembled WGS sequence"/>
</dbReference>
<keyword evidence="4 5" id="KW-0560">Oxidoreductase</keyword>
<organism evidence="7 8">
    <name type="scientific">Xanthobacter tagetidis</name>
    <dbReference type="NCBI Taxonomy" id="60216"/>
    <lineage>
        <taxon>Bacteria</taxon>
        <taxon>Pseudomonadati</taxon>
        <taxon>Pseudomonadota</taxon>
        <taxon>Alphaproteobacteria</taxon>
        <taxon>Hyphomicrobiales</taxon>
        <taxon>Xanthobacteraceae</taxon>
        <taxon>Xanthobacter</taxon>
    </lineage>
</organism>
<protein>
    <recommendedName>
        <fullName evidence="5">Protein-methionine-sulfoxide reductase catalytic subunit MsrP</fullName>
        <ecNumber evidence="5">1.8.5.-</ecNumber>
    </recommendedName>
</protein>
<dbReference type="PANTHER" id="PTHR43032:SF3">
    <property type="entry name" value="PROTEIN-METHIONINE-SULFOXIDE REDUCTASE CATALYTIC SUBUNIT MSRP"/>
    <property type="match status" value="1"/>
</dbReference>
<evidence type="ECO:0000256" key="5">
    <source>
        <dbReference type="HAMAP-Rule" id="MF_01206"/>
    </source>
</evidence>
<evidence type="ECO:0000313" key="8">
    <source>
        <dbReference type="Proteomes" id="UP000269692"/>
    </source>
</evidence>
<proteinExistence type="inferred from homology"/>
<dbReference type="AlphaFoldDB" id="A0A3L7ABG8"/>
<dbReference type="EMBL" id="RCTF01000010">
    <property type="protein sequence ID" value="RLP77683.1"/>
    <property type="molecule type" value="Genomic_DNA"/>
</dbReference>